<dbReference type="AlphaFoldDB" id="A0A3M7P2V6"/>
<dbReference type="EMBL" id="REGN01014069">
    <property type="protein sequence ID" value="RMZ93107.1"/>
    <property type="molecule type" value="Genomic_DNA"/>
</dbReference>
<comment type="caution">
    <text evidence="1">The sequence shown here is derived from an EMBL/GenBank/DDBJ whole genome shotgun (WGS) entry which is preliminary data.</text>
</comment>
<reference evidence="1 2" key="1">
    <citation type="journal article" date="2018" name="Sci. Rep.">
        <title>Genomic signatures of local adaptation to the degree of environmental predictability in rotifers.</title>
        <authorList>
            <person name="Franch-Gras L."/>
            <person name="Hahn C."/>
            <person name="Garcia-Roger E.M."/>
            <person name="Carmona M.J."/>
            <person name="Serra M."/>
            <person name="Gomez A."/>
        </authorList>
    </citation>
    <scope>NUCLEOTIDE SEQUENCE [LARGE SCALE GENOMIC DNA]</scope>
    <source>
        <strain evidence="1">HYR1</strain>
    </source>
</reference>
<accession>A0A3M7P2V6</accession>
<organism evidence="1 2">
    <name type="scientific">Brachionus plicatilis</name>
    <name type="common">Marine rotifer</name>
    <name type="synonym">Brachionus muelleri</name>
    <dbReference type="NCBI Taxonomy" id="10195"/>
    <lineage>
        <taxon>Eukaryota</taxon>
        <taxon>Metazoa</taxon>
        <taxon>Spiralia</taxon>
        <taxon>Gnathifera</taxon>
        <taxon>Rotifera</taxon>
        <taxon>Eurotatoria</taxon>
        <taxon>Monogononta</taxon>
        <taxon>Pseudotrocha</taxon>
        <taxon>Ploima</taxon>
        <taxon>Brachionidae</taxon>
        <taxon>Brachionus</taxon>
    </lineage>
</organism>
<proteinExistence type="predicted"/>
<protein>
    <submittedName>
        <fullName evidence="1">Uncharacterized protein</fullName>
    </submittedName>
</protein>
<keyword evidence="2" id="KW-1185">Reference proteome</keyword>
<evidence type="ECO:0000313" key="2">
    <source>
        <dbReference type="Proteomes" id="UP000276133"/>
    </source>
</evidence>
<name>A0A3M7P2V6_BRAPC</name>
<dbReference type="Proteomes" id="UP000276133">
    <property type="component" value="Unassembled WGS sequence"/>
</dbReference>
<evidence type="ECO:0000313" key="1">
    <source>
        <dbReference type="EMBL" id="RMZ93107.1"/>
    </source>
</evidence>
<sequence>MIKDPNSYTKKCEIFDKKAKKISRFPHIFLAKKIYLKNQPMRILQPLFLCRRLKKRSLFCTTGSLQSHAQFTRYIKEGVLLELGANMIKGSKPVEREKIFDDVINM</sequence>
<gene>
    <name evidence="1" type="ORF">BpHYR1_049443</name>
</gene>